<sequence length="96" mass="11042">MPTLRIEHPIVDFALWRQAFDTFAEARSQSGVLRHRIMRPVDDDHYVTIDLDFLTTDAAQTFLQFLQTTVWSNPQNAPALAGTPNTRIFQPVDDDR</sequence>
<dbReference type="RefSeq" id="WP_393170455.1">
    <property type="nucleotide sequence ID" value="NZ_JBICRM010000018.1"/>
</dbReference>
<accession>A0ABW7AI73</accession>
<organism evidence="2 3">
    <name type="scientific">Nonomuraea marmarensis</name>
    <dbReference type="NCBI Taxonomy" id="3351344"/>
    <lineage>
        <taxon>Bacteria</taxon>
        <taxon>Bacillati</taxon>
        <taxon>Actinomycetota</taxon>
        <taxon>Actinomycetes</taxon>
        <taxon>Streptosporangiales</taxon>
        <taxon>Streptosporangiaceae</taxon>
        <taxon>Nonomuraea</taxon>
    </lineage>
</organism>
<dbReference type="Proteomes" id="UP001603978">
    <property type="component" value="Unassembled WGS sequence"/>
</dbReference>
<evidence type="ECO:0000313" key="2">
    <source>
        <dbReference type="EMBL" id="MFG1707058.1"/>
    </source>
</evidence>
<feature type="region of interest" description="Disordered" evidence="1">
    <location>
        <begin position="75"/>
        <end position="96"/>
    </location>
</feature>
<gene>
    <name evidence="2" type="ORF">ACFLIM_28080</name>
</gene>
<proteinExistence type="predicted"/>
<protein>
    <submittedName>
        <fullName evidence="2">Uncharacterized protein</fullName>
    </submittedName>
</protein>
<reference evidence="2 3" key="1">
    <citation type="submission" date="2024-10" db="EMBL/GenBank/DDBJ databases">
        <authorList>
            <person name="Topkara A.R."/>
            <person name="Saygin H."/>
        </authorList>
    </citation>
    <scope>NUCLEOTIDE SEQUENCE [LARGE SCALE GENOMIC DNA]</scope>
    <source>
        <strain evidence="2 3">M3C6</strain>
    </source>
</reference>
<keyword evidence="3" id="KW-1185">Reference proteome</keyword>
<name>A0ABW7AI73_9ACTN</name>
<comment type="caution">
    <text evidence="2">The sequence shown here is derived from an EMBL/GenBank/DDBJ whole genome shotgun (WGS) entry which is preliminary data.</text>
</comment>
<evidence type="ECO:0000313" key="3">
    <source>
        <dbReference type="Proteomes" id="UP001603978"/>
    </source>
</evidence>
<evidence type="ECO:0000256" key="1">
    <source>
        <dbReference type="SAM" id="MobiDB-lite"/>
    </source>
</evidence>
<dbReference type="EMBL" id="JBICRM010000018">
    <property type="protein sequence ID" value="MFG1707058.1"/>
    <property type="molecule type" value="Genomic_DNA"/>
</dbReference>